<feature type="region of interest" description="Disordered" evidence="1">
    <location>
        <begin position="172"/>
        <end position="202"/>
    </location>
</feature>
<evidence type="ECO:0000313" key="2">
    <source>
        <dbReference type="EMBL" id="SDS73754.1"/>
    </source>
</evidence>
<feature type="region of interest" description="Disordered" evidence="1">
    <location>
        <begin position="271"/>
        <end position="293"/>
    </location>
</feature>
<dbReference type="RefSeq" id="WP_092654858.1">
    <property type="nucleotide sequence ID" value="NZ_LT629732.1"/>
</dbReference>
<name>A0A1H1UMI9_9ACTN</name>
<sequence length="1495" mass="158252">MSDPGATDPWTLSTAWPVLLLPVRLETRFTPSELLLRVYPDDLHVDSHERDLTADEADWARRYWTTVWTAGADTGVEDAAWAELATRFGAERAAWIARVTEPTNPGDRPAPGTDPGQAPRPAIPDVSLRTTTWTRRATAGCLPSRWYVVAYPLGPAAPVVRVVGGDIPASLAVGPDPNPASDPTTTATATAEPGVDPRTQPPVDDAIRWLVDFDQAEAVGMGIRLPRPAGGYARIFVYGVREDATDPATGRPVASTRALADLITAQYHTRGLGYVPPGAATNNTETTSSAYSRNDPAHAAAYQVRLSVGQPDGDDRGGTNSHVLAAALGLDLAEPPVPPDGEPGTPPPPAPRPGSATPLRRARGGDGTDDVTARAMVTALWGTTWGYFLSQLTAGRFSDAAVRGARQHAMDYLRPNGPVPPLRIGSQPYGILPILPLRRWADVEGSAIRRRRLDPAVVGFLGRVRQLVFEPAVADTQAVPRIRPDDTRPDLTLVRLLAMSPLARRLFGRNALGAEYVAYLWRFAELGLRQEWRTELAAGAAALGQRLGLTPFDVRVTQLVHARESYPLDLPWVGADGAEPSAYLRNLTAAVRTAEWLRDAVDVVAPERTPLLYRLLRQSLLAEYVIAADRILGTPLAERAEAELVDVVPGTDTPTAWRRLQRQRPGTTQPVGAYLAGQESTRDVDAADLWEARSAITALVNVPARDLERTMAQTLDAASHRLDAWITSLATKRLAWLRRPAGGQPTGVHVGGFGWVTDVRPRPTRPVVPAGELPPNEPGPLTRIPDSPGFVHAPSLAQATTAAVLRSGHRAHGEDPTGPLAVSLPSDRVRTAAWILDGVRQGQPLGALLGYRFERAVQDHPLPALAAHIDRFRAIAPLRGSAVDSEGQVSEAVTTTSVVDGLALHRLRKAGRLDLVRDVGVPANQTDQIAALVQVLDDLDDAVDSVADALLVEGVHQAVLGNPLRAGATLDALGRGEAPPPELESVRTPRTGVALTHRVLTVLPAASCADRTRWPVDATAQARAVASPEADAWMSSLLPASTRVRVRVRVDAGAGDGGSEAASIVEFPLSELDLSALDVAALSVGAGAPAGCDLERLLLLRAADRPDVPHGARLTLLADRAPEWGSDVLGLPELLEAATAARDLVSSARPLAASDLDLPESVASAGGQAEESEAVDEFATRAEAVRALTDTALAALRVPGQRRDGLRRAALLGIPGVLPAPWAADAELGALASSATTELGRRIQEADIAESGRDVLSALIGRQVPLLGSFTPPNGVALEQVLARSAELQDGDPTAATAWLTSVGRVRRGVDRLVTSVGYAEALGAGDTLGLRVAQLPYAPGDRWLGLRFEGPRVAGSRVSLLVHAPLADPWSGLVGMDSGLTGFVVDEWAEVLPAAAETTGIALSVDSPNAAPPNTMLLAVPPDGRATWDPDILGETVEEALALAQLRAVDLEALHPTNPDALTDVGQLLPAAVLPMNVVRTDATATDFSRTLAR</sequence>
<feature type="region of interest" description="Disordered" evidence="1">
    <location>
        <begin position="332"/>
        <end position="370"/>
    </location>
</feature>
<dbReference type="Proteomes" id="UP000198983">
    <property type="component" value="Chromosome I"/>
</dbReference>
<accession>A0A1H1UMI9</accession>
<gene>
    <name evidence="2" type="ORF">SAMN04489717_3695</name>
</gene>
<organism evidence="2 3">
    <name type="scientific">Actinopolymorpha singaporensis</name>
    <dbReference type="NCBI Taxonomy" id="117157"/>
    <lineage>
        <taxon>Bacteria</taxon>
        <taxon>Bacillati</taxon>
        <taxon>Actinomycetota</taxon>
        <taxon>Actinomycetes</taxon>
        <taxon>Propionibacteriales</taxon>
        <taxon>Actinopolymorphaceae</taxon>
        <taxon>Actinopolymorpha</taxon>
    </lineage>
</organism>
<reference evidence="2 3" key="1">
    <citation type="submission" date="2016-10" db="EMBL/GenBank/DDBJ databases">
        <authorList>
            <person name="de Groot N.N."/>
        </authorList>
    </citation>
    <scope>NUCLEOTIDE SEQUENCE [LARGE SCALE GENOMIC DNA]</scope>
    <source>
        <strain evidence="2 3">DSM 22024</strain>
    </source>
</reference>
<protein>
    <submittedName>
        <fullName evidence="2">Uncharacterized protein</fullName>
    </submittedName>
</protein>
<evidence type="ECO:0000256" key="1">
    <source>
        <dbReference type="SAM" id="MobiDB-lite"/>
    </source>
</evidence>
<dbReference type="STRING" id="117157.SAMN04489717_3695"/>
<keyword evidence="3" id="KW-1185">Reference proteome</keyword>
<evidence type="ECO:0000313" key="3">
    <source>
        <dbReference type="Proteomes" id="UP000198983"/>
    </source>
</evidence>
<feature type="compositionally biased region" description="Pro residues" evidence="1">
    <location>
        <begin position="335"/>
        <end position="352"/>
    </location>
</feature>
<proteinExistence type="predicted"/>
<dbReference type="OrthoDB" id="9757728at2"/>
<feature type="region of interest" description="Disordered" evidence="1">
    <location>
        <begin position="100"/>
        <end position="128"/>
    </location>
</feature>
<feature type="compositionally biased region" description="Low complexity" evidence="1">
    <location>
        <begin position="279"/>
        <end position="290"/>
    </location>
</feature>
<dbReference type="EMBL" id="LT629732">
    <property type="protein sequence ID" value="SDS73754.1"/>
    <property type="molecule type" value="Genomic_DNA"/>
</dbReference>